<reference evidence="1 2" key="1">
    <citation type="submission" date="2011-11" db="EMBL/GenBank/DDBJ databases">
        <title>The Noncontiguous Finished sequence of Saccharomonospora cyanea NA-134.</title>
        <authorList>
            <consortium name="US DOE Joint Genome Institute"/>
            <person name="Lucas S."/>
            <person name="Han J."/>
            <person name="Lapidus A."/>
            <person name="Cheng J.-F."/>
            <person name="Goodwin L."/>
            <person name="Pitluck S."/>
            <person name="Peters L."/>
            <person name="Ovchinnikova G."/>
            <person name="Lu M."/>
            <person name="Detter J.C."/>
            <person name="Han C."/>
            <person name="Tapia R."/>
            <person name="Land M."/>
            <person name="Hauser L."/>
            <person name="Kyrpides N."/>
            <person name="Ivanova N."/>
            <person name="Pagani I."/>
            <person name="Brambilla E.-M."/>
            <person name="Klenk H.-P."/>
            <person name="Woyke T."/>
        </authorList>
    </citation>
    <scope>NUCLEOTIDE SEQUENCE [LARGE SCALE GENOMIC DNA]</scope>
    <source>
        <strain evidence="1 2">NA-134</strain>
    </source>
</reference>
<proteinExistence type="predicted"/>
<gene>
    <name evidence="1" type="ORF">SaccyDRAFT_3708</name>
</gene>
<accession>H5XFB2</accession>
<dbReference type="Proteomes" id="UP000002791">
    <property type="component" value="Chromosome"/>
</dbReference>
<dbReference type="AlphaFoldDB" id="H5XFB2"/>
<protein>
    <submittedName>
        <fullName evidence="1">Uncharacterized protein</fullName>
    </submittedName>
</protein>
<organism evidence="1 2">
    <name type="scientific">Saccharomonospora cyanea NA-134</name>
    <dbReference type="NCBI Taxonomy" id="882082"/>
    <lineage>
        <taxon>Bacteria</taxon>
        <taxon>Bacillati</taxon>
        <taxon>Actinomycetota</taxon>
        <taxon>Actinomycetes</taxon>
        <taxon>Pseudonocardiales</taxon>
        <taxon>Pseudonocardiaceae</taxon>
        <taxon>Saccharomonospora</taxon>
    </lineage>
</organism>
<keyword evidence="2" id="KW-1185">Reference proteome</keyword>
<sequence>MRVTADAVRALLTSDDPSARLVLHEGTLRVLGEGELRSPDYAGALEVAGRDELRDRLGGREPSAAECERIAAGLDVEISNQGG</sequence>
<dbReference type="EMBL" id="CM001440">
    <property type="protein sequence ID" value="EHR62535.1"/>
    <property type="molecule type" value="Genomic_DNA"/>
</dbReference>
<evidence type="ECO:0000313" key="2">
    <source>
        <dbReference type="Proteomes" id="UP000002791"/>
    </source>
</evidence>
<name>H5XFB2_9PSEU</name>
<dbReference type="HOGENOM" id="CLU_193744_0_0_11"/>
<evidence type="ECO:0000313" key="1">
    <source>
        <dbReference type="EMBL" id="EHR62535.1"/>
    </source>
</evidence>
<dbReference type="RefSeq" id="WP_005458403.1">
    <property type="nucleotide sequence ID" value="NZ_CM001440.1"/>
</dbReference>
<dbReference type="STRING" id="882082.SaccyDRAFT_3708"/>
<dbReference type="OrthoDB" id="3430612at2"/>